<dbReference type="GO" id="GO:0016740">
    <property type="term" value="F:transferase activity"/>
    <property type="evidence" value="ECO:0007669"/>
    <property type="project" value="UniProtKB-KW"/>
</dbReference>
<comment type="caution">
    <text evidence="3">The sequence shown here is derived from an EMBL/GenBank/DDBJ whole genome shotgun (WGS) entry which is preliminary data.</text>
</comment>
<dbReference type="InterPro" id="IPR010987">
    <property type="entry name" value="Glutathione-S-Trfase_C-like"/>
</dbReference>
<dbReference type="SUPFAM" id="SSF47616">
    <property type="entry name" value="GST C-terminal domain-like"/>
    <property type="match status" value="1"/>
</dbReference>
<evidence type="ECO:0000259" key="1">
    <source>
        <dbReference type="PROSITE" id="PS50404"/>
    </source>
</evidence>
<evidence type="ECO:0000259" key="2">
    <source>
        <dbReference type="PROSITE" id="PS50405"/>
    </source>
</evidence>
<dbReference type="SUPFAM" id="SSF52833">
    <property type="entry name" value="Thioredoxin-like"/>
    <property type="match status" value="1"/>
</dbReference>
<keyword evidence="4" id="KW-1185">Reference proteome</keyword>
<dbReference type="CDD" id="cd00570">
    <property type="entry name" value="GST_N_family"/>
    <property type="match status" value="1"/>
</dbReference>
<dbReference type="InterPro" id="IPR036282">
    <property type="entry name" value="Glutathione-S-Trfase_C_sf"/>
</dbReference>
<organism evidence="3 4">
    <name type="scientific">Zoogloea oleivorans</name>
    <dbReference type="NCBI Taxonomy" id="1552750"/>
    <lineage>
        <taxon>Bacteria</taxon>
        <taxon>Pseudomonadati</taxon>
        <taxon>Pseudomonadota</taxon>
        <taxon>Betaproteobacteria</taxon>
        <taxon>Rhodocyclales</taxon>
        <taxon>Zoogloeaceae</taxon>
        <taxon>Zoogloea</taxon>
    </lineage>
</organism>
<dbReference type="Pfam" id="PF13417">
    <property type="entry name" value="GST_N_3"/>
    <property type="match status" value="1"/>
</dbReference>
<keyword evidence="3" id="KW-0808">Transferase</keyword>
<dbReference type="EMBL" id="SDKK01000013">
    <property type="protein sequence ID" value="TYC55284.1"/>
    <property type="molecule type" value="Genomic_DNA"/>
</dbReference>
<sequence length="203" mass="22488">MKLVGMLDSPFVRRTFITARMLGIPFEHQSLSVFRNFAEFHAINPLVKAPTLVFDDGEVMVDSSQIIAWLEHSAAPGKSLWPLDPGRYRRCLQLTSLGLAAAEKSVHRVYETKVRPKECRDPDWLERVDGQIRDTYGLLEAHVGTSDWLCGDYPTQADITVAVAWRFTHFIAPGLVADSDYPGLAALSAAAEALPAFSAAHYS</sequence>
<dbReference type="Gene3D" id="3.40.30.10">
    <property type="entry name" value="Glutaredoxin"/>
    <property type="match status" value="1"/>
</dbReference>
<gene>
    <name evidence="3" type="ORF">ETQ85_14825</name>
</gene>
<dbReference type="PANTHER" id="PTHR44051:SF8">
    <property type="entry name" value="GLUTATHIONE S-TRANSFERASE GSTA"/>
    <property type="match status" value="1"/>
</dbReference>
<reference evidence="3 4" key="1">
    <citation type="submission" date="2019-01" db="EMBL/GenBank/DDBJ databases">
        <title>Zoogloea oleivorans genome sequencing and assembly.</title>
        <authorList>
            <person name="Tancsics A."/>
            <person name="Farkas M."/>
            <person name="Kriszt B."/>
            <person name="Maroti G."/>
            <person name="Horvath B."/>
        </authorList>
    </citation>
    <scope>NUCLEOTIDE SEQUENCE [LARGE SCALE GENOMIC DNA]</scope>
    <source>
        <strain evidence="3 4">Buc</strain>
    </source>
</reference>
<dbReference type="InterPro" id="IPR036249">
    <property type="entry name" value="Thioredoxin-like_sf"/>
</dbReference>
<name>A0A6C2CM55_9RHOO</name>
<dbReference type="PROSITE" id="PS50405">
    <property type="entry name" value="GST_CTER"/>
    <property type="match status" value="1"/>
</dbReference>
<dbReference type="PANTHER" id="PTHR44051">
    <property type="entry name" value="GLUTATHIONE S-TRANSFERASE-RELATED"/>
    <property type="match status" value="1"/>
</dbReference>
<dbReference type="SFLD" id="SFLDS00019">
    <property type="entry name" value="Glutathione_Transferase_(cytos"/>
    <property type="match status" value="1"/>
</dbReference>
<proteinExistence type="predicted"/>
<dbReference type="SFLD" id="SFLDG00358">
    <property type="entry name" value="Main_(cytGST)"/>
    <property type="match status" value="1"/>
</dbReference>
<dbReference type="Gene3D" id="1.20.1050.10">
    <property type="match status" value="1"/>
</dbReference>
<dbReference type="OrthoDB" id="8634103at2"/>
<evidence type="ECO:0000313" key="4">
    <source>
        <dbReference type="Proteomes" id="UP000389128"/>
    </source>
</evidence>
<dbReference type="RefSeq" id="WP_148579851.1">
    <property type="nucleotide sequence ID" value="NZ_JAVEUW010000084.1"/>
</dbReference>
<evidence type="ECO:0000313" key="3">
    <source>
        <dbReference type="EMBL" id="TYC55284.1"/>
    </source>
</evidence>
<accession>A0A6C2CM55</accession>
<feature type="domain" description="GST N-terminal" evidence="1">
    <location>
        <begin position="1"/>
        <end position="78"/>
    </location>
</feature>
<dbReference type="InterPro" id="IPR040079">
    <property type="entry name" value="Glutathione_S-Trfase"/>
</dbReference>
<dbReference type="Pfam" id="PF13410">
    <property type="entry name" value="GST_C_2"/>
    <property type="match status" value="1"/>
</dbReference>
<feature type="domain" description="GST C-terminal" evidence="2">
    <location>
        <begin position="84"/>
        <end position="203"/>
    </location>
</feature>
<dbReference type="PROSITE" id="PS50404">
    <property type="entry name" value="GST_NTER"/>
    <property type="match status" value="1"/>
</dbReference>
<dbReference type="InterPro" id="IPR004045">
    <property type="entry name" value="Glutathione_S-Trfase_N"/>
</dbReference>
<dbReference type="Proteomes" id="UP000389128">
    <property type="component" value="Unassembled WGS sequence"/>
</dbReference>
<dbReference type="AlphaFoldDB" id="A0A6C2CM55"/>
<protein>
    <submittedName>
        <fullName evidence="3">Glutathione S-transferase family protein</fullName>
    </submittedName>
</protein>